<accession>A0A6I6JU46</accession>
<dbReference type="RefSeq" id="WP_158867009.1">
    <property type="nucleotide sequence ID" value="NZ_CP046401.1"/>
</dbReference>
<evidence type="ECO:0000313" key="1">
    <source>
        <dbReference type="EMBL" id="QGY44580.1"/>
    </source>
</evidence>
<dbReference type="AlphaFoldDB" id="A0A6I6JU46"/>
<proteinExistence type="predicted"/>
<keyword evidence="2" id="KW-1185">Reference proteome</keyword>
<evidence type="ECO:0000313" key="2">
    <source>
        <dbReference type="Proteomes" id="UP000428260"/>
    </source>
</evidence>
<organism evidence="1 2">
    <name type="scientific">Maribellus comscasis</name>
    <dbReference type="NCBI Taxonomy" id="2681766"/>
    <lineage>
        <taxon>Bacteria</taxon>
        <taxon>Pseudomonadati</taxon>
        <taxon>Bacteroidota</taxon>
        <taxon>Bacteroidia</taxon>
        <taxon>Marinilabiliales</taxon>
        <taxon>Prolixibacteraceae</taxon>
        <taxon>Maribellus</taxon>
    </lineage>
</organism>
<dbReference type="KEGG" id="mcos:GM418_13175"/>
<sequence length="86" mass="9952">MKSRRLFLNVGKIFFTFLFLSFSISLFSQVKVTGYSTYVLGVSAPIHEKISAEIKTFPNRGMLKHVDLELDCFYHFKAGDFHQFHA</sequence>
<dbReference type="Proteomes" id="UP000428260">
    <property type="component" value="Chromosome"/>
</dbReference>
<gene>
    <name evidence="1" type="ORF">GM418_13175</name>
</gene>
<dbReference type="EMBL" id="CP046401">
    <property type="protein sequence ID" value="QGY44580.1"/>
    <property type="molecule type" value="Genomic_DNA"/>
</dbReference>
<name>A0A6I6JU46_9BACT</name>
<reference evidence="1 2" key="1">
    <citation type="submission" date="2019-11" db="EMBL/GenBank/DDBJ databases">
        <authorList>
            <person name="Zheng R.K."/>
            <person name="Sun C.M."/>
        </authorList>
    </citation>
    <scope>NUCLEOTIDE SEQUENCE [LARGE SCALE GENOMIC DNA]</scope>
    <source>
        <strain evidence="1 2">WC007</strain>
    </source>
</reference>
<protein>
    <submittedName>
        <fullName evidence="1">Uncharacterized protein</fullName>
    </submittedName>
</protein>